<dbReference type="HAMAP" id="MF_00135">
    <property type="entry name" value="PRAI"/>
    <property type="match status" value="1"/>
</dbReference>
<keyword evidence="5 9" id="KW-0028">Amino-acid biosynthesis</keyword>
<dbReference type="AlphaFoldDB" id="A0A3D9RS00"/>
<keyword evidence="8 9" id="KW-0413">Isomerase</keyword>
<dbReference type="Pfam" id="PF00697">
    <property type="entry name" value="PRAI"/>
    <property type="match status" value="2"/>
</dbReference>
<dbReference type="InterPro" id="IPR011060">
    <property type="entry name" value="RibuloseP-bd_barrel"/>
</dbReference>
<dbReference type="EC" id="5.3.1.24" evidence="3 9"/>
<evidence type="ECO:0000259" key="10">
    <source>
        <dbReference type="Pfam" id="PF00697"/>
    </source>
</evidence>
<accession>A0A3D9RS00</accession>
<evidence type="ECO:0000313" key="12">
    <source>
        <dbReference type="Proteomes" id="UP000256429"/>
    </source>
</evidence>
<keyword evidence="6 9" id="KW-0822">Tryptophan biosynthesis</keyword>
<protein>
    <recommendedName>
        <fullName evidence="4 9">N-(5'-phosphoribosyl)anthranilate isomerase</fullName>
        <shortName evidence="9">PRAI</shortName>
        <ecNumber evidence="3 9">5.3.1.24</ecNumber>
    </recommendedName>
</protein>
<evidence type="ECO:0000256" key="8">
    <source>
        <dbReference type="ARBA" id="ARBA00023235"/>
    </source>
</evidence>
<evidence type="ECO:0000256" key="6">
    <source>
        <dbReference type="ARBA" id="ARBA00022822"/>
    </source>
</evidence>
<dbReference type="InterPro" id="IPR044643">
    <property type="entry name" value="TrpF_fam"/>
</dbReference>
<organism evidence="11 12">
    <name type="scientific">Lutibacter oceani</name>
    <dbReference type="NCBI Taxonomy" id="1853311"/>
    <lineage>
        <taxon>Bacteria</taxon>
        <taxon>Pseudomonadati</taxon>
        <taxon>Bacteroidota</taxon>
        <taxon>Flavobacteriia</taxon>
        <taxon>Flavobacteriales</taxon>
        <taxon>Flavobacteriaceae</taxon>
        <taxon>Lutibacter</taxon>
    </lineage>
</organism>
<dbReference type="Gene3D" id="3.20.20.70">
    <property type="entry name" value="Aldolase class I"/>
    <property type="match status" value="1"/>
</dbReference>
<dbReference type="PANTHER" id="PTHR42894">
    <property type="entry name" value="N-(5'-PHOSPHORIBOSYL)ANTHRANILATE ISOMERASE"/>
    <property type="match status" value="1"/>
</dbReference>
<evidence type="ECO:0000313" key="11">
    <source>
        <dbReference type="EMBL" id="REE80501.1"/>
    </source>
</evidence>
<gene>
    <name evidence="9" type="primary">trpF</name>
    <name evidence="11" type="ORF">BX611_2144</name>
</gene>
<sequence length="230" mass="26023">MKIKVCGMRDTENISELVKLKPDYIGFIFYGKSKRFVAKFPKIEIPSKIKKVGVFVNENIDEVIEIVEKNKLDAIQLHGSETPEYCKDLRNCLTKPSRSAVTERSRSDNSGEVISTPLNHPFEIFKAFSVDDNFNFEKTKVYEKACNYFLFDTKGKDYGGNGVKFNWQILDNYKGETPFLLSGGISKVDAAEIKNVSHKAFAGVDINSGFEIEPGLKNIANIKEFKQNLL</sequence>
<dbReference type="RefSeq" id="WP_115881000.1">
    <property type="nucleotide sequence ID" value="NZ_QTTQ01000011.1"/>
</dbReference>
<evidence type="ECO:0000256" key="9">
    <source>
        <dbReference type="HAMAP-Rule" id="MF_00135"/>
    </source>
</evidence>
<name>A0A3D9RS00_9FLAO</name>
<evidence type="ECO:0000256" key="5">
    <source>
        <dbReference type="ARBA" id="ARBA00022605"/>
    </source>
</evidence>
<dbReference type="UniPathway" id="UPA00035">
    <property type="reaction ID" value="UER00042"/>
</dbReference>
<dbReference type="PANTHER" id="PTHR42894:SF1">
    <property type="entry name" value="N-(5'-PHOSPHORIBOSYL)ANTHRANILATE ISOMERASE"/>
    <property type="match status" value="1"/>
</dbReference>
<keyword evidence="12" id="KW-1185">Reference proteome</keyword>
<keyword evidence="7 9" id="KW-0057">Aromatic amino acid biosynthesis</keyword>
<evidence type="ECO:0000256" key="2">
    <source>
        <dbReference type="ARBA" id="ARBA00004664"/>
    </source>
</evidence>
<reference evidence="11 12" key="1">
    <citation type="submission" date="2018-08" db="EMBL/GenBank/DDBJ databases">
        <title>Genomic Encyclopedia of Type Strains, Phase III (KMG-III): the genomes of soil and plant-associated and newly described type strains.</title>
        <authorList>
            <person name="Whitman W."/>
        </authorList>
    </citation>
    <scope>NUCLEOTIDE SEQUENCE [LARGE SCALE GENOMIC DNA]</scope>
    <source>
        <strain evidence="11 12">325-5</strain>
    </source>
</reference>
<comment type="caution">
    <text evidence="11">The sequence shown here is derived from an EMBL/GenBank/DDBJ whole genome shotgun (WGS) entry which is preliminary data.</text>
</comment>
<dbReference type="EMBL" id="QTTQ01000011">
    <property type="protein sequence ID" value="REE80501.1"/>
    <property type="molecule type" value="Genomic_DNA"/>
</dbReference>
<dbReference type="InterPro" id="IPR001240">
    <property type="entry name" value="PRAI_dom"/>
</dbReference>
<evidence type="ECO:0000256" key="1">
    <source>
        <dbReference type="ARBA" id="ARBA00001164"/>
    </source>
</evidence>
<comment type="catalytic activity">
    <reaction evidence="1 9">
        <text>N-(5-phospho-beta-D-ribosyl)anthranilate = 1-(2-carboxyphenylamino)-1-deoxy-D-ribulose 5-phosphate</text>
        <dbReference type="Rhea" id="RHEA:21540"/>
        <dbReference type="ChEBI" id="CHEBI:18277"/>
        <dbReference type="ChEBI" id="CHEBI:58613"/>
        <dbReference type="EC" id="5.3.1.24"/>
    </reaction>
</comment>
<proteinExistence type="inferred from homology"/>
<dbReference type="CDD" id="cd00405">
    <property type="entry name" value="PRAI"/>
    <property type="match status" value="1"/>
</dbReference>
<dbReference type="OrthoDB" id="9786954at2"/>
<dbReference type="Proteomes" id="UP000256429">
    <property type="component" value="Unassembled WGS sequence"/>
</dbReference>
<evidence type="ECO:0000256" key="3">
    <source>
        <dbReference type="ARBA" id="ARBA00012572"/>
    </source>
</evidence>
<dbReference type="GO" id="GO:0000162">
    <property type="term" value="P:L-tryptophan biosynthetic process"/>
    <property type="evidence" value="ECO:0007669"/>
    <property type="project" value="UniProtKB-UniRule"/>
</dbReference>
<comment type="pathway">
    <text evidence="2 9">Amino-acid biosynthesis; L-tryptophan biosynthesis; L-tryptophan from chorismate: step 3/5.</text>
</comment>
<dbReference type="InterPro" id="IPR013785">
    <property type="entry name" value="Aldolase_TIM"/>
</dbReference>
<feature type="domain" description="N-(5'phosphoribosyl) anthranilate isomerase (PRAI)" evidence="10">
    <location>
        <begin position="4"/>
        <end position="93"/>
    </location>
</feature>
<comment type="similarity">
    <text evidence="9">Belongs to the TrpF family.</text>
</comment>
<dbReference type="SUPFAM" id="SSF51366">
    <property type="entry name" value="Ribulose-phoshate binding barrel"/>
    <property type="match status" value="1"/>
</dbReference>
<evidence type="ECO:0000256" key="4">
    <source>
        <dbReference type="ARBA" id="ARBA00022272"/>
    </source>
</evidence>
<evidence type="ECO:0000256" key="7">
    <source>
        <dbReference type="ARBA" id="ARBA00023141"/>
    </source>
</evidence>
<feature type="domain" description="N-(5'phosphoribosyl) anthranilate isomerase (PRAI)" evidence="10">
    <location>
        <begin position="118"/>
        <end position="228"/>
    </location>
</feature>
<dbReference type="GO" id="GO:0004640">
    <property type="term" value="F:phosphoribosylanthranilate isomerase activity"/>
    <property type="evidence" value="ECO:0007669"/>
    <property type="project" value="UniProtKB-UniRule"/>
</dbReference>